<feature type="compositionally biased region" description="Low complexity" evidence="1">
    <location>
        <begin position="170"/>
        <end position="181"/>
    </location>
</feature>
<reference evidence="2 3" key="1">
    <citation type="journal article" date="2022" name="bioRxiv">
        <title>Genomics of Preaxostyla Flagellates Illuminates Evolutionary Transitions and the Path Towards Mitochondrial Loss.</title>
        <authorList>
            <person name="Novak L.V.F."/>
            <person name="Treitli S.C."/>
            <person name="Pyrih J."/>
            <person name="Halakuc P."/>
            <person name="Pipaliya S.V."/>
            <person name="Vacek V."/>
            <person name="Brzon O."/>
            <person name="Soukal P."/>
            <person name="Eme L."/>
            <person name="Dacks J.B."/>
            <person name="Karnkowska A."/>
            <person name="Elias M."/>
            <person name="Hampl V."/>
        </authorList>
    </citation>
    <scope>NUCLEOTIDE SEQUENCE [LARGE SCALE GENOMIC DNA]</scope>
    <source>
        <strain evidence="2">NAU3</strain>
        <tissue evidence="2">Gut</tissue>
    </source>
</reference>
<dbReference type="EMBL" id="JARBJD010000002">
    <property type="protein sequence ID" value="KAK2964511.1"/>
    <property type="molecule type" value="Genomic_DNA"/>
</dbReference>
<feature type="region of interest" description="Disordered" evidence="1">
    <location>
        <begin position="501"/>
        <end position="530"/>
    </location>
</feature>
<evidence type="ECO:0000313" key="2">
    <source>
        <dbReference type="EMBL" id="KAK2964511.1"/>
    </source>
</evidence>
<evidence type="ECO:0000256" key="1">
    <source>
        <dbReference type="SAM" id="MobiDB-lite"/>
    </source>
</evidence>
<feature type="compositionally biased region" description="Polar residues" evidence="1">
    <location>
        <begin position="502"/>
        <end position="512"/>
    </location>
</feature>
<feature type="compositionally biased region" description="Basic and acidic residues" evidence="1">
    <location>
        <begin position="517"/>
        <end position="530"/>
    </location>
</feature>
<dbReference type="Proteomes" id="UP001281761">
    <property type="component" value="Unassembled WGS sequence"/>
</dbReference>
<feature type="compositionally biased region" description="Basic and acidic residues" evidence="1">
    <location>
        <begin position="145"/>
        <end position="168"/>
    </location>
</feature>
<keyword evidence="3" id="KW-1185">Reference proteome</keyword>
<evidence type="ECO:0000313" key="3">
    <source>
        <dbReference type="Proteomes" id="UP001281761"/>
    </source>
</evidence>
<name>A0ABQ9YL80_9EUKA</name>
<feature type="compositionally biased region" description="Low complexity" evidence="1">
    <location>
        <begin position="201"/>
        <end position="221"/>
    </location>
</feature>
<feature type="compositionally biased region" description="Polar residues" evidence="1">
    <location>
        <begin position="188"/>
        <end position="200"/>
    </location>
</feature>
<feature type="compositionally biased region" description="Polar residues" evidence="1">
    <location>
        <begin position="466"/>
        <end position="475"/>
    </location>
</feature>
<feature type="region of interest" description="Disordered" evidence="1">
    <location>
        <begin position="126"/>
        <end position="260"/>
    </location>
</feature>
<protein>
    <submittedName>
        <fullName evidence="2">Uncharacterized protein</fullName>
    </submittedName>
</protein>
<sequence>MSPTSLPHKLDHHNEIFLKYLVLYPTKTQNKHLTLTGQDAKLQNLDFLAMTTHRNPSGSSSAFTPTNMLSQTTADTQLWVCESCGRGRIGDGGTCPNCGETLVIRNSRPNEDDTGRRIFDVDLALKHTPPKQETSIEDMGVQTGDGKEDIENSESEERSPDFDEERRANPRPSSSSFRSSPIRPPRNTPLTHNRQITSSKPSQIPTHPPTSTTPISSKVTPNTLPKTPHPSSQPSNDTIPHSHTQEPVVAHTPTRNWADDPMTLKEYSNIVTSSQTADDILAAESAYIVNRKERKFKEKKSKRIQSLVDRLDDLGGGRVWNEFQKKPIHAEGHLSYSEVSEGTVLEAGMNMSKNTPQKLSEQTRRRQQTPDALHRKTTQVGETSIGLGGDFDESVLVDELAEFERTKWAEMLEEQPKKTGVALKVGITDRLPNILNRTREERLRREDEQLELQQAALWERKGSLSDKLNQTPQKQDQLESASSEEEEDEWICLSDGRLLKLTPQSQRNSTPAQPKRTHPDDDTWIPRDSDGVAFLRGGKVRTRFEKVEYEGAGTPSHTSSRTFQPIVHSQAKIVRKPDVPRRIVEIQPFKPPPEPTETRTPVQMQQNAHRTKKKE</sequence>
<feature type="region of interest" description="Disordered" evidence="1">
    <location>
        <begin position="586"/>
        <end position="615"/>
    </location>
</feature>
<feature type="compositionally biased region" description="Polar residues" evidence="1">
    <location>
        <begin position="222"/>
        <end position="242"/>
    </location>
</feature>
<organism evidence="2 3">
    <name type="scientific">Blattamonas nauphoetae</name>
    <dbReference type="NCBI Taxonomy" id="2049346"/>
    <lineage>
        <taxon>Eukaryota</taxon>
        <taxon>Metamonada</taxon>
        <taxon>Preaxostyla</taxon>
        <taxon>Oxymonadida</taxon>
        <taxon>Blattamonas</taxon>
    </lineage>
</organism>
<feature type="region of interest" description="Disordered" evidence="1">
    <location>
        <begin position="463"/>
        <end position="488"/>
    </location>
</feature>
<accession>A0ABQ9YL80</accession>
<proteinExistence type="predicted"/>
<gene>
    <name evidence="2" type="ORF">BLNAU_427</name>
</gene>
<comment type="caution">
    <text evidence="2">The sequence shown here is derived from an EMBL/GenBank/DDBJ whole genome shotgun (WGS) entry which is preliminary data.</text>
</comment>
<feature type="region of interest" description="Disordered" evidence="1">
    <location>
        <begin position="353"/>
        <end position="386"/>
    </location>
</feature>